<dbReference type="EMBL" id="RRYP01018688">
    <property type="protein sequence ID" value="TNV73528.1"/>
    <property type="molecule type" value="Genomic_DNA"/>
</dbReference>
<protein>
    <submittedName>
        <fullName evidence="1">Uncharacterized protein</fullName>
    </submittedName>
</protein>
<dbReference type="OrthoDB" id="7401160at2759"/>
<dbReference type="Proteomes" id="UP000785679">
    <property type="component" value="Unassembled WGS sequence"/>
</dbReference>
<dbReference type="AlphaFoldDB" id="A0A8J8NEV6"/>
<evidence type="ECO:0000313" key="2">
    <source>
        <dbReference type="Proteomes" id="UP000785679"/>
    </source>
</evidence>
<name>A0A8J8NEV6_HALGN</name>
<organism evidence="1 2">
    <name type="scientific">Halteria grandinella</name>
    <dbReference type="NCBI Taxonomy" id="5974"/>
    <lineage>
        <taxon>Eukaryota</taxon>
        <taxon>Sar</taxon>
        <taxon>Alveolata</taxon>
        <taxon>Ciliophora</taxon>
        <taxon>Intramacronucleata</taxon>
        <taxon>Spirotrichea</taxon>
        <taxon>Stichotrichia</taxon>
        <taxon>Sporadotrichida</taxon>
        <taxon>Halteriidae</taxon>
        <taxon>Halteria</taxon>
    </lineage>
</organism>
<comment type="caution">
    <text evidence="1">The sequence shown here is derived from an EMBL/GenBank/DDBJ whole genome shotgun (WGS) entry which is preliminary data.</text>
</comment>
<keyword evidence="2" id="KW-1185">Reference proteome</keyword>
<evidence type="ECO:0000313" key="1">
    <source>
        <dbReference type="EMBL" id="TNV73528.1"/>
    </source>
</evidence>
<proteinExistence type="predicted"/>
<sequence length="459" mass="52706">MFKQLSNIIRQNKSLQYNLVRFSSRNEPSQKAWEQALPPYYGFNVEKNYPYSDKTIPADDKVQEIVPLTRNQLSDTDILDFWGEGKILLSHLKPQISYGFENCYNLNHQYQVVTEGFQTGYKIPNRIPVKDFDCTGIDKYIADGSFNIITHMRYPITESSAKAISRIIRKDTGLIVLYNPSENEEAMIKVELRKIGFINYQNINWPGEVVKGQISIGNMKAFVPASPLAIRYIDNGQFDQCVDLLAFMYKNGFADQVYEVLKQQSNSDNIFKIGFRLQGTDWGRQVLSRCGFGKSLMDILSMTDNTRFQISTKVTGGIKNNYLICYPRYALTSGQMQFVQPLQAYFDPTESNSQQSVHISEFKLVSQNYGEYFHIQLPIIPSLELCTLQGKDIEMAYFSNEQSIIKNVRIIPQDNGNYFKISLNNGKQNMLASEYTLFKGYDARFKTIGEESKIQISKI</sequence>
<gene>
    <name evidence="1" type="ORF">FGO68_gene11432</name>
</gene>
<reference evidence="1" key="1">
    <citation type="submission" date="2019-06" db="EMBL/GenBank/DDBJ databases">
        <authorList>
            <person name="Zheng W."/>
        </authorList>
    </citation>
    <scope>NUCLEOTIDE SEQUENCE</scope>
    <source>
        <strain evidence="1">QDHG01</strain>
    </source>
</reference>
<accession>A0A8J8NEV6</accession>